<proteinExistence type="predicted"/>
<feature type="compositionally biased region" description="Polar residues" evidence="1">
    <location>
        <begin position="9"/>
        <end position="45"/>
    </location>
</feature>
<evidence type="ECO:0000313" key="3">
    <source>
        <dbReference type="EMBL" id="KAK7440031.1"/>
    </source>
</evidence>
<protein>
    <recommendedName>
        <fullName evidence="2">Heterokaryon incompatibility domain-containing protein</fullName>
    </recommendedName>
</protein>
<dbReference type="InterPro" id="IPR010730">
    <property type="entry name" value="HET"/>
</dbReference>
<dbReference type="PANTHER" id="PTHR10622">
    <property type="entry name" value="HET DOMAIN-CONTAINING PROTEIN"/>
    <property type="match status" value="1"/>
</dbReference>
<comment type="caution">
    <text evidence="3">The sequence shown here is derived from an EMBL/GenBank/DDBJ whole genome shotgun (WGS) entry which is preliminary data.</text>
</comment>
<reference evidence="3 4" key="1">
    <citation type="submission" date="2024-01" db="EMBL/GenBank/DDBJ databases">
        <title>A draft genome for the cacao thread blight pathogen Marasmiellus scandens.</title>
        <authorList>
            <person name="Baruah I.K."/>
            <person name="Leung J."/>
            <person name="Bukari Y."/>
            <person name="Amoako-Attah I."/>
            <person name="Meinhardt L.W."/>
            <person name="Bailey B.A."/>
            <person name="Cohen S.P."/>
        </authorList>
    </citation>
    <scope>NUCLEOTIDE SEQUENCE [LARGE SCALE GENOMIC DNA]</scope>
    <source>
        <strain evidence="3 4">GH-19</strain>
    </source>
</reference>
<dbReference type="Proteomes" id="UP001498398">
    <property type="component" value="Unassembled WGS sequence"/>
</dbReference>
<feature type="domain" description="Heterokaryon incompatibility" evidence="2">
    <location>
        <begin position="129"/>
        <end position="261"/>
    </location>
</feature>
<dbReference type="Pfam" id="PF06985">
    <property type="entry name" value="HET"/>
    <property type="match status" value="1"/>
</dbReference>
<sequence>MDTTYGKPNLSSPAHCNPNGRTSEAQSNALNSPGIAQTTNTSAPFPTVATQVSTPGYTTQRQLQPHFVRPASCSSSHRLVLEEEGRTAAVKNPTSPVLMQPIDICPRRLIDTSTLQLVEFAENVVIPPYAILSHRWIKGEVVYAEFLRPQKQTFSKSGYKKIQAACQQARQDDIHYIWVDTCCIKQGDHQDVAANITSMYAYYQNADVCYAYLVDAKNRREVFGRRVFLKMHSSRKMFDGKIPLAMKGGSEWFWRGWTLQELLAPRPRAVIFFNKRWERVGDKHELRDDICQQTTVPLAILSSEQSIQDVDILTRMSWAVRRKTTKHQDEAYCLQGLLGVSVEPDYNEDWQTSYNRLGKALFDAQPELKERLGISDDLLSDPRSRSLYNLLQQKFLGTWGRELKPGQFWG</sequence>
<feature type="region of interest" description="Disordered" evidence="1">
    <location>
        <begin position="1"/>
        <end position="45"/>
    </location>
</feature>
<evidence type="ECO:0000259" key="2">
    <source>
        <dbReference type="Pfam" id="PF06985"/>
    </source>
</evidence>
<evidence type="ECO:0000313" key="4">
    <source>
        <dbReference type="Proteomes" id="UP001498398"/>
    </source>
</evidence>
<organism evidence="3 4">
    <name type="scientific">Marasmiellus scandens</name>
    <dbReference type="NCBI Taxonomy" id="2682957"/>
    <lineage>
        <taxon>Eukaryota</taxon>
        <taxon>Fungi</taxon>
        <taxon>Dikarya</taxon>
        <taxon>Basidiomycota</taxon>
        <taxon>Agaricomycotina</taxon>
        <taxon>Agaricomycetes</taxon>
        <taxon>Agaricomycetidae</taxon>
        <taxon>Agaricales</taxon>
        <taxon>Marasmiineae</taxon>
        <taxon>Omphalotaceae</taxon>
        <taxon>Marasmiellus</taxon>
    </lineage>
</organism>
<evidence type="ECO:0000256" key="1">
    <source>
        <dbReference type="SAM" id="MobiDB-lite"/>
    </source>
</evidence>
<keyword evidence="4" id="KW-1185">Reference proteome</keyword>
<dbReference type="EMBL" id="JBANRG010000070">
    <property type="protein sequence ID" value="KAK7440031.1"/>
    <property type="molecule type" value="Genomic_DNA"/>
</dbReference>
<name>A0ABR1IVW1_9AGAR</name>
<dbReference type="PANTHER" id="PTHR10622:SF10">
    <property type="entry name" value="HET DOMAIN-CONTAINING PROTEIN"/>
    <property type="match status" value="1"/>
</dbReference>
<accession>A0ABR1IVW1</accession>
<gene>
    <name evidence="3" type="ORF">VKT23_017282</name>
</gene>